<evidence type="ECO:0000313" key="2">
    <source>
        <dbReference type="EMBL" id="GGK06379.1"/>
    </source>
</evidence>
<dbReference type="Pfam" id="PF13924">
    <property type="entry name" value="Lipocalin_5"/>
    <property type="match status" value="1"/>
</dbReference>
<reference evidence="2" key="1">
    <citation type="journal article" date="2014" name="Int. J. Syst. Evol. Microbiol.">
        <title>Complete genome sequence of Corynebacterium casei LMG S-19264T (=DSM 44701T), isolated from a smear-ripened cheese.</title>
        <authorList>
            <consortium name="US DOE Joint Genome Institute (JGI-PGF)"/>
            <person name="Walter F."/>
            <person name="Albersmeier A."/>
            <person name="Kalinowski J."/>
            <person name="Ruckert C."/>
        </authorList>
    </citation>
    <scope>NUCLEOTIDE SEQUENCE</scope>
    <source>
        <strain evidence="2">JCM 30078</strain>
    </source>
</reference>
<reference evidence="2" key="2">
    <citation type="submission" date="2020-09" db="EMBL/GenBank/DDBJ databases">
        <authorList>
            <person name="Sun Q."/>
            <person name="Ohkuma M."/>
        </authorList>
    </citation>
    <scope>NUCLEOTIDE SEQUENCE</scope>
    <source>
        <strain evidence="2">JCM 30078</strain>
    </source>
</reference>
<dbReference type="EMBL" id="BMPO01000009">
    <property type="protein sequence ID" value="GGK06379.1"/>
    <property type="molecule type" value="Genomic_DNA"/>
</dbReference>
<organism evidence="2 3">
    <name type="scientific">Pseudomonas matsuisoli</name>
    <dbReference type="NCBI Taxonomy" id="1515666"/>
    <lineage>
        <taxon>Bacteria</taxon>
        <taxon>Pseudomonadati</taxon>
        <taxon>Pseudomonadota</taxon>
        <taxon>Gammaproteobacteria</taxon>
        <taxon>Pseudomonadales</taxon>
        <taxon>Pseudomonadaceae</taxon>
        <taxon>Pseudomonas</taxon>
    </lineage>
</organism>
<sequence length="158" mass="17721">MTPVLELRQQLFGAWSLISYNELDVETRQIAYPFGSDPKGLLLYTPDGYMSAQLQLPDRQPFAQDDLNRGTDTEYAVAGRTYIAYSGRYWVDAKTSVLTHEMAVAFFPNWQEQTQTRLAVLEGNTLRLSTAKPVRRDGALIAATATWARARSNSGIQV</sequence>
<evidence type="ECO:0000259" key="1">
    <source>
        <dbReference type="Pfam" id="PF13924"/>
    </source>
</evidence>
<dbReference type="RefSeq" id="WP_188985126.1">
    <property type="nucleotide sequence ID" value="NZ_BMPO01000009.1"/>
</dbReference>
<feature type="domain" description="Lipocalin-like" evidence="1">
    <location>
        <begin position="13"/>
        <end position="149"/>
    </location>
</feature>
<dbReference type="InterPro" id="IPR024311">
    <property type="entry name" value="Lipocalin-like"/>
</dbReference>
<dbReference type="AlphaFoldDB" id="A0A917Q1U5"/>
<evidence type="ECO:0000313" key="3">
    <source>
        <dbReference type="Proteomes" id="UP000635983"/>
    </source>
</evidence>
<name>A0A917Q1U5_9PSED</name>
<proteinExistence type="predicted"/>
<gene>
    <name evidence="2" type="ORF">GCM10009304_35620</name>
</gene>
<keyword evidence="3" id="KW-1185">Reference proteome</keyword>
<protein>
    <recommendedName>
        <fullName evidence="1">Lipocalin-like domain-containing protein</fullName>
    </recommendedName>
</protein>
<comment type="caution">
    <text evidence="2">The sequence shown here is derived from an EMBL/GenBank/DDBJ whole genome shotgun (WGS) entry which is preliminary data.</text>
</comment>
<accession>A0A917Q1U5</accession>
<dbReference type="Proteomes" id="UP000635983">
    <property type="component" value="Unassembled WGS sequence"/>
</dbReference>